<evidence type="ECO:0008006" key="3">
    <source>
        <dbReference type="Google" id="ProtNLM"/>
    </source>
</evidence>
<comment type="caution">
    <text evidence="1">The sequence shown here is derived from an EMBL/GenBank/DDBJ whole genome shotgun (WGS) entry which is preliminary data.</text>
</comment>
<dbReference type="OrthoDB" id="460582at2"/>
<organism evidence="1 2">
    <name type="scientific">Stella humosa</name>
    <dbReference type="NCBI Taxonomy" id="94"/>
    <lineage>
        <taxon>Bacteria</taxon>
        <taxon>Pseudomonadati</taxon>
        <taxon>Pseudomonadota</taxon>
        <taxon>Alphaproteobacteria</taxon>
        <taxon>Rhodospirillales</taxon>
        <taxon>Stellaceae</taxon>
        <taxon>Stella</taxon>
    </lineage>
</organism>
<keyword evidence="2" id="KW-1185">Reference proteome</keyword>
<reference evidence="1 2" key="1">
    <citation type="submission" date="2018-11" db="EMBL/GenBank/DDBJ databases">
        <title>Genomic Encyclopedia of Type Strains, Phase IV (KMG-IV): sequencing the most valuable type-strain genomes for metagenomic binning, comparative biology and taxonomic classification.</title>
        <authorList>
            <person name="Goeker M."/>
        </authorList>
    </citation>
    <scope>NUCLEOTIDE SEQUENCE [LARGE SCALE GENOMIC DNA]</scope>
    <source>
        <strain evidence="1 2">DSM 5900</strain>
    </source>
</reference>
<name>A0A3N1MEK7_9PROT</name>
<dbReference type="RefSeq" id="WP_123688461.1">
    <property type="nucleotide sequence ID" value="NZ_AP019700.1"/>
</dbReference>
<dbReference type="EMBL" id="RJKX01000011">
    <property type="protein sequence ID" value="ROQ01729.1"/>
    <property type="molecule type" value="Genomic_DNA"/>
</dbReference>
<evidence type="ECO:0000313" key="2">
    <source>
        <dbReference type="Proteomes" id="UP000278222"/>
    </source>
</evidence>
<gene>
    <name evidence="1" type="ORF">EDC65_0915</name>
</gene>
<sequence length="369" mass="40655">MTWSFDPPELIDRARDLLARWADLRQADDTANRAWCRAPGRILAVRHPFRQAGFHDQFLFWLARHFPDLRRRFELALLPCAGVDLAQVAVVVPWLQDPVEAWSPVALDAACQLVEAAAARGIPVVNHPARLANGGKRAAAERLAAIGIRTPRTLAVDTASADAVRQALPGQILIREDWGHGVPSLRLGPGEPITPTALARFRRPIAVEFVDTRGPDGLYCKYRCFVAGDHHVAVHRLAAPDWEVRGGNKRSTPDLLAAEAAHVAGPDRHADLFARARVAMELDVVAFDYGYLPAGGIVVWEANPFPFIQFGPRVAELAYRDQPVHRQFAAMAGLYLERAGLPVPEPIEMLRRYDRGAAGRLALRPNLPG</sequence>
<evidence type="ECO:0000313" key="1">
    <source>
        <dbReference type="EMBL" id="ROQ01729.1"/>
    </source>
</evidence>
<accession>A0A3N1MEK7</accession>
<proteinExistence type="predicted"/>
<protein>
    <recommendedName>
        <fullName evidence="3">ATP-grasp domain-containing protein</fullName>
    </recommendedName>
</protein>
<dbReference type="Proteomes" id="UP000278222">
    <property type="component" value="Unassembled WGS sequence"/>
</dbReference>
<dbReference type="AlphaFoldDB" id="A0A3N1MEK7"/>